<dbReference type="Proteomes" id="UP000769157">
    <property type="component" value="Unassembled WGS sequence"/>
</dbReference>
<proteinExistence type="predicted"/>
<dbReference type="AlphaFoldDB" id="A0A9P8T0C2"/>
<keyword evidence="2" id="KW-1185">Reference proteome</keyword>
<sequence length="731" mass="79779">MAQAITFELKISNSSLVVSLAGSAAESACFGSSAVSFGSCGSSAGLDSLMFNSAIDPSMLDGAVSGEGVSIMDSAEENETSSTEEVFLVDKVSQQVWVNDLELTSKNSSGVNVGSVRLETLVVSKNLRSRSGRHWCNQKRVSQSVLLDLGLQGVPVPKIGRFLAPQVELQDTLRSWRSFVGLVLAILNSQLHGGFQSTVVDGLEDLDVQLSGFVTVERQSQLHESISETLDTNSNWSVTHVGSSGLWNRVIVSVNDLVEVLGDNLGDLVQLLKVVPAGGLVVFAERRQRNRGQVTNSNLLWRRVLDNLTAQVGRLDHTQVLLVGLGVTGVLFLELVTVDVSKTWGFRRREQSPVGVLLDSLHEQVWDPQSREQVSSSDFLLTVVLTDVDEIKDVGMPWLDIQGKGTRTLVTTLVNVSGGVVKHSHHRNHTVRSTVGTGDVRTSGSDIMDVQTNTTSCLGDQSTSLKRVINSVDRVLLHCDQETRGHLRVGGTRVEKGWRRVSEELLGHQVVGLDDLWNVVAVNTNGNTHNHVLRSFSNFSVNLEQVRPFQSLETKIVVREVSVVHDCRVELFCVLLNNLVSLLGNHWRVLTVLWVHVSVQLLHDLGELLGGLLVQVGDGDSGSQGRIIRVDGGHVSGSLCSEVVELDGGDAMVNTRNDSLGDGNGFNVLRVEAVTQTGHSGGDFVEADWLFAPVSFQNVHCWCICFGWNWDLIYACTRRVANTRRETRILE</sequence>
<name>A0A9P8T0C2_9ASCO</name>
<protein>
    <submittedName>
        <fullName evidence="1">Uncharacterized protein</fullName>
    </submittedName>
</protein>
<dbReference type="GeneID" id="70238436"/>
<dbReference type="OrthoDB" id="10575395at2759"/>
<evidence type="ECO:0000313" key="1">
    <source>
        <dbReference type="EMBL" id="KAH3661623.1"/>
    </source>
</evidence>
<accession>A0A9P8T0C2</accession>
<organism evidence="1 2">
    <name type="scientific">Ogataea philodendri</name>
    <dbReference type="NCBI Taxonomy" id="1378263"/>
    <lineage>
        <taxon>Eukaryota</taxon>
        <taxon>Fungi</taxon>
        <taxon>Dikarya</taxon>
        <taxon>Ascomycota</taxon>
        <taxon>Saccharomycotina</taxon>
        <taxon>Pichiomycetes</taxon>
        <taxon>Pichiales</taxon>
        <taxon>Pichiaceae</taxon>
        <taxon>Ogataea</taxon>
    </lineage>
</organism>
<reference evidence="1" key="2">
    <citation type="submission" date="2021-01" db="EMBL/GenBank/DDBJ databases">
        <authorList>
            <person name="Schikora-Tamarit M.A."/>
        </authorList>
    </citation>
    <scope>NUCLEOTIDE SEQUENCE</scope>
    <source>
        <strain evidence="1">CBS6075</strain>
    </source>
</reference>
<dbReference type="EMBL" id="JAEUBE010000439">
    <property type="protein sequence ID" value="KAH3661623.1"/>
    <property type="molecule type" value="Genomic_DNA"/>
</dbReference>
<dbReference type="RefSeq" id="XP_046058736.1">
    <property type="nucleotide sequence ID" value="XM_046207762.1"/>
</dbReference>
<gene>
    <name evidence="1" type="ORF">OGAPHI_006472</name>
</gene>
<reference evidence="1" key="1">
    <citation type="journal article" date="2021" name="Open Biol.">
        <title>Shared evolutionary footprints suggest mitochondrial oxidative damage underlies multiple complex I losses in fungi.</title>
        <authorList>
            <person name="Schikora-Tamarit M.A."/>
            <person name="Marcet-Houben M."/>
            <person name="Nosek J."/>
            <person name="Gabaldon T."/>
        </authorList>
    </citation>
    <scope>NUCLEOTIDE SEQUENCE</scope>
    <source>
        <strain evidence="1">CBS6075</strain>
    </source>
</reference>
<evidence type="ECO:0000313" key="2">
    <source>
        <dbReference type="Proteomes" id="UP000769157"/>
    </source>
</evidence>
<comment type="caution">
    <text evidence="1">The sequence shown here is derived from an EMBL/GenBank/DDBJ whole genome shotgun (WGS) entry which is preliminary data.</text>
</comment>